<dbReference type="NCBIfam" id="NF037970">
    <property type="entry name" value="vanZ_1"/>
    <property type="match status" value="1"/>
</dbReference>
<reference evidence="3 4" key="1">
    <citation type="submission" date="2024-08" db="EMBL/GenBank/DDBJ databases">
        <authorList>
            <person name="Lu H."/>
        </authorList>
    </citation>
    <scope>NUCLEOTIDE SEQUENCE [LARGE SCALE GENOMIC DNA]</scope>
    <source>
        <strain evidence="3 4">BYS180W</strain>
    </source>
</reference>
<feature type="transmembrane region" description="Helical" evidence="1">
    <location>
        <begin position="342"/>
        <end position="362"/>
    </location>
</feature>
<feature type="transmembrane region" description="Helical" evidence="1">
    <location>
        <begin position="304"/>
        <end position="322"/>
    </location>
</feature>
<feature type="transmembrane region" description="Helical" evidence="1">
    <location>
        <begin position="156"/>
        <end position="181"/>
    </location>
</feature>
<comment type="caution">
    <text evidence="3">The sequence shown here is derived from an EMBL/GenBank/DDBJ whole genome shotgun (WGS) entry which is preliminary data.</text>
</comment>
<evidence type="ECO:0000313" key="4">
    <source>
        <dbReference type="Proteomes" id="UP001606099"/>
    </source>
</evidence>
<dbReference type="EMBL" id="JBIGHZ010000002">
    <property type="protein sequence ID" value="MFG6448040.1"/>
    <property type="molecule type" value="Genomic_DNA"/>
</dbReference>
<organism evidence="3 4">
    <name type="scientific">Roseateles rivi</name>
    <dbReference type="NCBI Taxonomy" id="3299028"/>
    <lineage>
        <taxon>Bacteria</taxon>
        <taxon>Pseudomonadati</taxon>
        <taxon>Pseudomonadota</taxon>
        <taxon>Betaproteobacteria</taxon>
        <taxon>Burkholderiales</taxon>
        <taxon>Sphaerotilaceae</taxon>
        <taxon>Roseateles</taxon>
    </lineage>
</organism>
<feature type="transmembrane region" description="Helical" evidence="1">
    <location>
        <begin position="245"/>
        <end position="267"/>
    </location>
</feature>
<keyword evidence="4" id="KW-1185">Reference proteome</keyword>
<feature type="transmembrane region" description="Helical" evidence="1">
    <location>
        <begin position="279"/>
        <end position="297"/>
    </location>
</feature>
<keyword evidence="1" id="KW-1133">Transmembrane helix</keyword>
<proteinExistence type="predicted"/>
<keyword evidence="1" id="KW-0472">Membrane</keyword>
<dbReference type="RefSeq" id="WP_394459942.1">
    <property type="nucleotide sequence ID" value="NZ_JBIGHZ010000002.1"/>
</dbReference>
<dbReference type="Pfam" id="PF04892">
    <property type="entry name" value="VanZ"/>
    <property type="match status" value="1"/>
</dbReference>
<accession>A0ABW7FUN1</accession>
<feature type="transmembrane region" description="Helical" evidence="1">
    <location>
        <begin position="115"/>
        <end position="135"/>
    </location>
</feature>
<evidence type="ECO:0000256" key="1">
    <source>
        <dbReference type="SAM" id="Phobius"/>
    </source>
</evidence>
<sequence length="377" mass="40846">MTRRRSSATWLAAAYAALVVYASLYPFVPWNWPPGLGWPNLIYLPWPRYWGRFDVWANAVGYFPLGLLLAVALARSAVRHWAAYVLAALGLCLLSLSMEVLQHALPRRVPSSADWVLNCTGAALGMVVGCSVARLGWLAPWEGWRERWFVPDSAGALALVALWPLALLFPTAVPLGVGYLLPRLQPLVVLALQDTPWALASAGEAALEAVPLAWPPELELLTTALGLLSPCLLVLSVARRGWRRGLLVAVLMGLGLGGLLAAALFNFGPEHAWAWVTPTVWPGFALGGALALVAACLSRRACAAWGLVSLSALIALVSQAPADPFLRQTMQAWEQGRFVNMYGLAQWLGLCWPFAALTWLMWGVTQAESRAQTASRP</sequence>
<dbReference type="Proteomes" id="UP001606099">
    <property type="component" value="Unassembled WGS sequence"/>
</dbReference>
<protein>
    <submittedName>
        <fullName evidence="3">VanZ family protein</fullName>
    </submittedName>
</protein>
<evidence type="ECO:0000259" key="2">
    <source>
        <dbReference type="Pfam" id="PF04892"/>
    </source>
</evidence>
<feature type="domain" description="VanZ-like" evidence="2">
    <location>
        <begin position="48"/>
        <end position="128"/>
    </location>
</feature>
<feature type="transmembrane region" description="Helical" evidence="1">
    <location>
        <begin position="81"/>
        <end position="103"/>
    </location>
</feature>
<dbReference type="InterPro" id="IPR006976">
    <property type="entry name" value="VanZ-like"/>
</dbReference>
<feature type="transmembrane region" description="Helical" evidence="1">
    <location>
        <begin position="220"/>
        <end position="238"/>
    </location>
</feature>
<gene>
    <name evidence="3" type="ORF">ACG0Z6_07230</name>
</gene>
<feature type="transmembrane region" description="Helical" evidence="1">
    <location>
        <begin position="55"/>
        <end position="74"/>
    </location>
</feature>
<evidence type="ECO:0000313" key="3">
    <source>
        <dbReference type="EMBL" id="MFG6448040.1"/>
    </source>
</evidence>
<name>A0ABW7FUN1_9BURK</name>
<keyword evidence="1" id="KW-0812">Transmembrane</keyword>